<name>A0A9P5VFJ8_9FUNG</name>
<feature type="compositionally biased region" description="Low complexity" evidence="2">
    <location>
        <begin position="504"/>
        <end position="529"/>
    </location>
</feature>
<feature type="region of interest" description="Disordered" evidence="2">
    <location>
        <begin position="1035"/>
        <end position="1056"/>
    </location>
</feature>
<feature type="compositionally biased region" description="Low complexity" evidence="2">
    <location>
        <begin position="862"/>
        <end position="872"/>
    </location>
</feature>
<evidence type="ECO:0008006" key="5">
    <source>
        <dbReference type="Google" id="ProtNLM"/>
    </source>
</evidence>
<proteinExistence type="predicted"/>
<feature type="compositionally biased region" description="Polar residues" evidence="2">
    <location>
        <begin position="885"/>
        <end position="907"/>
    </location>
</feature>
<keyword evidence="1" id="KW-0175">Coiled coil</keyword>
<comment type="caution">
    <text evidence="3">The sequence shown here is derived from an EMBL/GenBank/DDBJ whole genome shotgun (WGS) entry which is preliminary data.</text>
</comment>
<dbReference type="Proteomes" id="UP000748756">
    <property type="component" value="Unassembled WGS sequence"/>
</dbReference>
<feature type="compositionally biased region" description="Polar residues" evidence="2">
    <location>
        <begin position="930"/>
        <end position="944"/>
    </location>
</feature>
<accession>A0A9P5VFJ8</accession>
<feature type="compositionally biased region" description="Low complexity" evidence="2">
    <location>
        <begin position="1035"/>
        <end position="1054"/>
    </location>
</feature>
<evidence type="ECO:0000256" key="1">
    <source>
        <dbReference type="SAM" id="Coils"/>
    </source>
</evidence>
<feature type="compositionally biased region" description="Low complexity" evidence="2">
    <location>
        <begin position="969"/>
        <end position="983"/>
    </location>
</feature>
<feature type="region of interest" description="Disordered" evidence="2">
    <location>
        <begin position="72"/>
        <end position="102"/>
    </location>
</feature>
<evidence type="ECO:0000313" key="4">
    <source>
        <dbReference type="Proteomes" id="UP000748756"/>
    </source>
</evidence>
<evidence type="ECO:0000313" key="3">
    <source>
        <dbReference type="EMBL" id="KAF9156756.1"/>
    </source>
</evidence>
<keyword evidence="4" id="KW-1185">Reference proteome</keyword>
<dbReference type="AlphaFoldDB" id="A0A9P5VFJ8"/>
<feature type="coiled-coil region" evidence="1">
    <location>
        <begin position="565"/>
        <end position="592"/>
    </location>
</feature>
<evidence type="ECO:0000256" key="2">
    <source>
        <dbReference type="SAM" id="MobiDB-lite"/>
    </source>
</evidence>
<organism evidence="3 4">
    <name type="scientific">Linnemannia schmuckeri</name>
    <dbReference type="NCBI Taxonomy" id="64567"/>
    <lineage>
        <taxon>Eukaryota</taxon>
        <taxon>Fungi</taxon>
        <taxon>Fungi incertae sedis</taxon>
        <taxon>Mucoromycota</taxon>
        <taxon>Mortierellomycotina</taxon>
        <taxon>Mortierellomycetes</taxon>
        <taxon>Mortierellales</taxon>
        <taxon>Mortierellaceae</taxon>
        <taxon>Linnemannia</taxon>
    </lineage>
</organism>
<feature type="compositionally biased region" description="Low complexity" evidence="2">
    <location>
        <begin position="632"/>
        <end position="663"/>
    </location>
</feature>
<feature type="region of interest" description="Disordered" evidence="2">
    <location>
        <begin position="612"/>
        <end position="668"/>
    </location>
</feature>
<protein>
    <recommendedName>
        <fullName evidence="5">Karyogamy protein</fullName>
    </recommendedName>
</protein>
<feature type="compositionally biased region" description="Low complexity" evidence="2">
    <location>
        <begin position="760"/>
        <end position="770"/>
    </location>
</feature>
<feature type="region of interest" description="Disordered" evidence="2">
    <location>
        <begin position="754"/>
        <end position="800"/>
    </location>
</feature>
<feature type="region of interest" description="Disordered" evidence="2">
    <location>
        <begin position="491"/>
        <end position="531"/>
    </location>
</feature>
<dbReference type="OrthoDB" id="2433991at2759"/>
<gene>
    <name evidence="3" type="ORF">BG015_001620</name>
</gene>
<feature type="region of interest" description="Disordered" evidence="2">
    <location>
        <begin position="832"/>
        <end position="983"/>
    </location>
</feature>
<sequence length="1119" mass="121022">MAAVSSRLDGLSEVTELERIPLPYKELYHTLVFKNDMPVDLLQKKHRTGAQQLLTWIQAALDLVKTVDAASQQEQQQQREEAENVYNSYDGRSSRTNSSTSLLDGDLDVEIQDVVSGFGQYEPTIESSIEILLQLEECIPRRLSLSSTTTVASQGNLESSRPQVHLSSELETILEQWSLLRGIISDLGGSVREHQRLRDGIQSIFNISEQTRDASDILEKCYRDIATEKARISELASNPSSASIDRVVSSLKNYSNSSLDGGLSRSTSQSWGVDRNDMLELDSRIGLLSLKMESLHKSYPECTRPGKQSRRASSKARPGESESIADKKVIMQRHYQELLSDWYTLRTRRDQLWRGLEECDRWRTKIEKVAKQIEAMLEPVEIFQKMCVNMLANLEGQTLAQISGEAPSSFQEQQQQQDNTLDGLETGAASTSKQPSLPVDLELLTATLQELDEKQLTVAPAIENILWVQDGEIHHRTKNTGALMSPMTPTTAVSMHAPPPSAIDSPTTTLVTPPSPPSDSSNNNADSSPLYPSLEMLDRQRELKHRWSHLKTSLDTVGAKLHIHHTILKEKAEEAEALAKKKKEEEDAAAAAAAVAAAAAAAATAKEKISIGRGNSFDGSDWRSSRDPTSPPTLRRSTTSTATSRSPSVARSPSSMRSLSVTRPISPNWNTSNRFLRGKLVSSLSMDSGVVRKYMLVKSEQPEWAKPRPWCPSVSTSSPSMPGFPLQSSYWGYFLVGNDPSQENFGQIIAAPAPPPVRSATPAPTKPTTPSLKDTRPPFSPGGNRKFTALSTPPRPIPNRSVSVASGDFRQNMVPAGGTDILDWTKTLRRSTSFTSTKPGSNGKGPKDNTPPTLRGNNKIKPSPSTTSSGGTARPGGAGNGRDSVASTRRNSNASQISHWNDKGNQYRQERRPSFTSSEDDETIMGYINTGANGQAPLPNNSNGRARRLQGHTKSGGVGHNMPPPPLNTMTDSTSSLDSMMSSSTSSFNAYGSSLSSSIGMRSPSPYAPMFGSSFAAARSTAALHTALLASMSSSSSASVGGRQSDVGSGSSSSLMKKRSQVMNLGSIGGVAGSASSASSWMSMNTGGLLSALSFTVPTYSFDDDFAALGNLDESIAAM</sequence>
<reference evidence="3" key="1">
    <citation type="journal article" date="2020" name="Fungal Divers.">
        <title>Resolving the Mortierellaceae phylogeny through synthesis of multi-gene phylogenetics and phylogenomics.</title>
        <authorList>
            <person name="Vandepol N."/>
            <person name="Liber J."/>
            <person name="Desiro A."/>
            <person name="Na H."/>
            <person name="Kennedy M."/>
            <person name="Barry K."/>
            <person name="Grigoriev I.V."/>
            <person name="Miller A.N."/>
            <person name="O'Donnell K."/>
            <person name="Stajich J.E."/>
            <person name="Bonito G."/>
        </authorList>
    </citation>
    <scope>NUCLEOTIDE SEQUENCE</scope>
    <source>
        <strain evidence="3">NRRL 6426</strain>
    </source>
</reference>
<dbReference type="EMBL" id="JAAAUQ010000013">
    <property type="protein sequence ID" value="KAF9156756.1"/>
    <property type="molecule type" value="Genomic_DNA"/>
</dbReference>
<feature type="region of interest" description="Disordered" evidence="2">
    <location>
        <begin position="299"/>
        <end position="325"/>
    </location>
</feature>